<protein>
    <submittedName>
        <fullName evidence="2">Uncharacterized protein</fullName>
    </submittedName>
</protein>
<evidence type="ECO:0000256" key="1">
    <source>
        <dbReference type="SAM" id="MobiDB-lite"/>
    </source>
</evidence>
<dbReference type="EMBL" id="NCWU01000039">
    <property type="protein sequence ID" value="PAK83863.1"/>
    <property type="molecule type" value="Genomic_DNA"/>
</dbReference>
<feature type="non-terminal residue" evidence="2">
    <location>
        <position position="112"/>
    </location>
</feature>
<proteinExistence type="predicted"/>
<comment type="caution">
    <text evidence="2">The sequence shown here is derived from an EMBL/GenBank/DDBJ whole genome shotgun (WGS) entry which is preliminary data.</text>
</comment>
<feature type="region of interest" description="Disordered" evidence="1">
    <location>
        <begin position="92"/>
        <end position="112"/>
    </location>
</feature>
<sequence>NQITYKIDRNIDTLTLKMDALQSEINRNKQKYETIKYKRDTILKDYDNNEEKIKRDIGEVKESVVDYKSKYVQCIEKSQALRLATLVQDEESYIKEDKSDDSDVEDKEGKKD</sequence>
<name>A0AAE5NHI9_9MICC</name>
<dbReference type="Proteomes" id="UP000216195">
    <property type="component" value="Unassembled WGS sequence"/>
</dbReference>
<evidence type="ECO:0000313" key="3">
    <source>
        <dbReference type="Proteomes" id="UP000216195"/>
    </source>
</evidence>
<dbReference type="AlphaFoldDB" id="A0AAE5NHI9"/>
<gene>
    <name evidence="2" type="ORF">B8W87_10675</name>
</gene>
<reference evidence="2 3" key="1">
    <citation type="submission" date="2017-04" db="EMBL/GenBank/DDBJ databases">
        <title>Kefir bacterial isolates.</title>
        <authorList>
            <person name="Kim Y."/>
            <person name="Blasche S."/>
            <person name="Patil K.R."/>
        </authorList>
    </citation>
    <scope>NUCLEOTIDE SEQUENCE [LARGE SCALE GENOMIC DNA]</scope>
    <source>
        <strain evidence="2 3">OG2-1</strain>
    </source>
</reference>
<organism evidence="2 3">
    <name type="scientific">Rothia dentocariosa</name>
    <dbReference type="NCBI Taxonomy" id="2047"/>
    <lineage>
        <taxon>Bacteria</taxon>
        <taxon>Bacillati</taxon>
        <taxon>Actinomycetota</taxon>
        <taxon>Actinomycetes</taxon>
        <taxon>Micrococcales</taxon>
        <taxon>Micrococcaceae</taxon>
        <taxon>Rothia</taxon>
    </lineage>
</organism>
<accession>A0AAE5NHI9</accession>
<feature type="non-terminal residue" evidence="2">
    <location>
        <position position="1"/>
    </location>
</feature>
<evidence type="ECO:0000313" key="2">
    <source>
        <dbReference type="EMBL" id="PAK83863.1"/>
    </source>
</evidence>